<dbReference type="PROSITE" id="PS00893">
    <property type="entry name" value="NUDIX_BOX"/>
    <property type="match status" value="1"/>
</dbReference>
<dbReference type="Proteomes" id="UP000567795">
    <property type="component" value="Unassembled WGS sequence"/>
</dbReference>
<evidence type="ECO:0000313" key="8">
    <source>
        <dbReference type="Proteomes" id="UP000567795"/>
    </source>
</evidence>
<evidence type="ECO:0000256" key="5">
    <source>
        <dbReference type="RuleBase" id="RU003476"/>
    </source>
</evidence>
<evidence type="ECO:0000256" key="3">
    <source>
        <dbReference type="ARBA" id="ARBA00022801"/>
    </source>
</evidence>
<protein>
    <submittedName>
        <fullName evidence="7">ADP-ribose pyrophosphatase YjhB (NUDIX family)</fullName>
    </submittedName>
</protein>
<dbReference type="PANTHER" id="PTHR43222:SF12">
    <property type="entry name" value="NUDIX HYDROLASE"/>
    <property type="match status" value="1"/>
</dbReference>
<proteinExistence type="inferred from homology"/>
<evidence type="ECO:0000256" key="2">
    <source>
        <dbReference type="ARBA" id="ARBA00005582"/>
    </source>
</evidence>
<dbReference type="PRINTS" id="PR00502">
    <property type="entry name" value="NUDIXFAMILY"/>
</dbReference>
<accession>A0A853A179</accession>
<dbReference type="InterPro" id="IPR015797">
    <property type="entry name" value="NUDIX_hydrolase-like_dom_sf"/>
</dbReference>
<keyword evidence="8" id="KW-1185">Reference proteome</keyword>
<dbReference type="EMBL" id="JACBZD010000001">
    <property type="protein sequence ID" value="NYI07200.1"/>
    <property type="molecule type" value="Genomic_DNA"/>
</dbReference>
<dbReference type="InterPro" id="IPR020476">
    <property type="entry name" value="Nudix_hydrolase"/>
</dbReference>
<keyword evidence="4" id="KW-0460">Magnesium</keyword>
<sequence>MAAGNGTSSGRSELVGEAAGVIPPWATLPMDTHCGYCGAAYTVTAGWPRVCGECSNTTWRNPLPVAVAMLPVHDDAGVHLVVIRRTIEPRHGWLALPGGFVDLGESWQQGVVRELWEETGIPARAEDVRLAGAYSNQPGSHIMLFGLLPPRPLAELPPSAPTAETLGWELLSAPAELAFPSHTQVVADWFAGEHGGRGGQGGPGRLG</sequence>
<dbReference type="Pfam" id="PF00293">
    <property type="entry name" value="NUDIX"/>
    <property type="match status" value="1"/>
</dbReference>
<dbReference type="PROSITE" id="PS51462">
    <property type="entry name" value="NUDIX"/>
    <property type="match status" value="1"/>
</dbReference>
<evidence type="ECO:0000259" key="6">
    <source>
        <dbReference type="PROSITE" id="PS51462"/>
    </source>
</evidence>
<feature type="domain" description="Nudix hydrolase" evidence="6">
    <location>
        <begin position="62"/>
        <end position="192"/>
    </location>
</feature>
<evidence type="ECO:0000256" key="1">
    <source>
        <dbReference type="ARBA" id="ARBA00001946"/>
    </source>
</evidence>
<keyword evidence="3 5" id="KW-0378">Hydrolase</keyword>
<reference evidence="7 8" key="1">
    <citation type="submission" date="2020-07" db="EMBL/GenBank/DDBJ databases">
        <title>Sequencing the genomes of 1000 actinobacteria strains.</title>
        <authorList>
            <person name="Klenk H.-P."/>
        </authorList>
    </citation>
    <scope>NUCLEOTIDE SEQUENCE [LARGE SCALE GENOMIC DNA]</scope>
    <source>
        <strain evidence="7 8">DSM 42178</strain>
    </source>
</reference>
<comment type="cofactor">
    <cofactor evidence="1">
        <name>Mg(2+)</name>
        <dbReference type="ChEBI" id="CHEBI:18420"/>
    </cofactor>
</comment>
<dbReference type="SUPFAM" id="SSF55811">
    <property type="entry name" value="Nudix"/>
    <property type="match status" value="1"/>
</dbReference>
<dbReference type="InterPro" id="IPR020084">
    <property type="entry name" value="NUDIX_hydrolase_CS"/>
</dbReference>
<dbReference type="InterPro" id="IPR000086">
    <property type="entry name" value="NUDIX_hydrolase_dom"/>
</dbReference>
<dbReference type="AlphaFoldDB" id="A0A853A179"/>
<gene>
    <name evidence="7" type="ORF">FHU37_004143</name>
</gene>
<dbReference type="GO" id="GO:0016787">
    <property type="term" value="F:hydrolase activity"/>
    <property type="evidence" value="ECO:0007669"/>
    <property type="project" value="UniProtKB-KW"/>
</dbReference>
<evidence type="ECO:0000313" key="7">
    <source>
        <dbReference type="EMBL" id="NYI07200.1"/>
    </source>
</evidence>
<dbReference type="Gene3D" id="3.90.79.10">
    <property type="entry name" value="Nucleoside Triphosphate Pyrophosphohydrolase"/>
    <property type="match status" value="1"/>
</dbReference>
<evidence type="ECO:0000256" key="4">
    <source>
        <dbReference type="ARBA" id="ARBA00022842"/>
    </source>
</evidence>
<organism evidence="7 8">
    <name type="scientific">Allostreptomyces psammosilenae</name>
    <dbReference type="NCBI Taxonomy" id="1892865"/>
    <lineage>
        <taxon>Bacteria</taxon>
        <taxon>Bacillati</taxon>
        <taxon>Actinomycetota</taxon>
        <taxon>Actinomycetes</taxon>
        <taxon>Kitasatosporales</taxon>
        <taxon>Streptomycetaceae</taxon>
        <taxon>Allostreptomyces</taxon>
    </lineage>
</organism>
<comment type="caution">
    <text evidence="7">The sequence shown here is derived from an EMBL/GenBank/DDBJ whole genome shotgun (WGS) entry which is preliminary data.</text>
</comment>
<comment type="similarity">
    <text evidence="2 5">Belongs to the Nudix hydrolase family.</text>
</comment>
<dbReference type="PANTHER" id="PTHR43222">
    <property type="entry name" value="NUDIX HYDROLASE 23"/>
    <property type="match status" value="1"/>
</dbReference>
<name>A0A853A179_9ACTN</name>